<dbReference type="Gene3D" id="4.10.240.10">
    <property type="entry name" value="Zn(2)-C6 fungal-type DNA-binding domain"/>
    <property type="match status" value="1"/>
</dbReference>
<dbReference type="InterPro" id="IPR001138">
    <property type="entry name" value="Zn2Cys6_DnaBD"/>
</dbReference>
<reference evidence="8" key="1">
    <citation type="journal article" date="2020" name="Fungal Divers.">
        <title>Resolving the Mortierellaceae phylogeny through synthesis of multi-gene phylogenetics and phylogenomics.</title>
        <authorList>
            <person name="Vandepol N."/>
            <person name="Liber J."/>
            <person name="Desiro A."/>
            <person name="Na H."/>
            <person name="Kennedy M."/>
            <person name="Barry K."/>
            <person name="Grigoriev I.V."/>
            <person name="Miller A.N."/>
            <person name="O'Donnell K."/>
            <person name="Stajich J.E."/>
            <person name="Bonito G."/>
        </authorList>
    </citation>
    <scope>NUCLEOTIDE SEQUENCE</scope>
    <source>
        <strain evidence="8">NRRL 28262</strain>
    </source>
</reference>
<feature type="compositionally biased region" description="Polar residues" evidence="6">
    <location>
        <begin position="443"/>
        <end position="454"/>
    </location>
</feature>
<organism evidence="8 9">
    <name type="scientific">Linnemannia exigua</name>
    <dbReference type="NCBI Taxonomy" id="604196"/>
    <lineage>
        <taxon>Eukaryota</taxon>
        <taxon>Fungi</taxon>
        <taxon>Fungi incertae sedis</taxon>
        <taxon>Mucoromycota</taxon>
        <taxon>Mortierellomycotina</taxon>
        <taxon>Mortierellomycetes</taxon>
        <taxon>Mortierellales</taxon>
        <taxon>Mortierellaceae</taxon>
        <taxon>Linnemannia</taxon>
    </lineage>
</organism>
<feature type="compositionally biased region" description="Low complexity" evidence="6">
    <location>
        <begin position="1091"/>
        <end position="1103"/>
    </location>
</feature>
<dbReference type="InterPro" id="IPR036864">
    <property type="entry name" value="Zn2-C6_fun-type_DNA-bd_sf"/>
</dbReference>
<evidence type="ECO:0000259" key="7">
    <source>
        <dbReference type="PROSITE" id="PS50048"/>
    </source>
</evidence>
<dbReference type="EMBL" id="JAAAIL010000054">
    <property type="protein sequence ID" value="KAG0280656.1"/>
    <property type="molecule type" value="Genomic_DNA"/>
</dbReference>
<dbReference type="AlphaFoldDB" id="A0AAD4DKQ1"/>
<feature type="region of interest" description="Disordered" evidence="6">
    <location>
        <begin position="1"/>
        <end position="51"/>
    </location>
</feature>
<feature type="compositionally biased region" description="Low complexity" evidence="6">
    <location>
        <begin position="168"/>
        <end position="183"/>
    </location>
</feature>
<dbReference type="Pfam" id="PF00172">
    <property type="entry name" value="Zn_clus"/>
    <property type="match status" value="1"/>
</dbReference>
<keyword evidence="4" id="KW-0804">Transcription</keyword>
<keyword evidence="3" id="KW-0805">Transcription regulation</keyword>
<name>A0AAD4DKQ1_9FUNG</name>
<dbReference type="CDD" id="cd12148">
    <property type="entry name" value="fungal_TF_MHR"/>
    <property type="match status" value="1"/>
</dbReference>
<feature type="region of interest" description="Disordered" evidence="6">
    <location>
        <begin position="443"/>
        <end position="463"/>
    </location>
</feature>
<feature type="domain" description="Zn(2)-C6 fungal-type" evidence="7">
    <location>
        <begin position="59"/>
        <end position="88"/>
    </location>
</feature>
<feature type="region of interest" description="Disordered" evidence="6">
    <location>
        <begin position="123"/>
        <end position="183"/>
    </location>
</feature>
<keyword evidence="5" id="KW-0539">Nucleus</keyword>
<accession>A0AAD4DKQ1</accession>
<dbReference type="PANTHER" id="PTHR47338:SF5">
    <property type="entry name" value="ZN(II)2CYS6 TRANSCRIPTION FACTOR (EUROFUNG)"/>
    <property type="match status" value="1"/>
</dbReference>
<dbReference type="Pfam" id="PF04082">
    <property type="entry name" value="Fungal_trans"/>
    <property type="match status" value="1"/>
</dbReference>
<dbReference type="GO" id="GO:0003677">
    <property type="term" value="F:DNA binding"/>
    <property type="evidence" value="ECO:0007669"/>
    <property type="project" value="InterPro"/>
</dbReference>
<dbReference type="CDD" id="cd00067">
    <property type="entry name" value="GAL4"/>
    <property type="match status" value="1"/>
</dbReference>
<dbReference type="Proteomes" id="UP001194580">
    <property type="component" value="Unassembled WGS sequence"/>
</dbReference>
<feature type="compositionally biased region" description="Polar residues" evidence="6">
    <location>
        <begin position="1"/>
        <end position="11"/>
    </location>
</feature>
<feature type="compositionally biased region" description="Polar residues" evidence="6">
    <location>
        <begin position="788"/>
        <end position="812"/>
    </location>
</feature>
<feature type="compositionally biased region" description="Polar residues" evidence="6">
    <location>
        <begin position="1061"/>
        <end position="1083"/>
    </location>
</feature>
<proteinExistence type="predicted"/>
<evidence type="ECO:0000256" key="1">
    <source>
        <dbReference type="ARBA" id="ARBA00004123"/>
    </source>
</evidence>
<evidence type="ECO:0000256" key="5">
    <source>
        <dbReference type="ARBA" id="ARBA00023242"/>
    </source>
</evidence>
<dbReference type="PROSITE" id="PS50048">
    <property type="entry name" value="ZN2_CY6_FUNGAL_2"/>
    <property type="match status" value="1"/>
</dbReference>
<keyword evidence="9" id="KW-1185">Reference proteome</keyword>
<feature type="region of interest" description="Disordered" evidence="6">
    <location>
        <begin position="1151"/>
        <end position="1179"/>
    </location>
</feature>
<dbReference type="GO" id="GO:0006351">
    <property type="term" value="P:DNA-templated transcription"/>
    <property type="evidence" value="ECO:0007669"/>
    <property type="project" value="InterPro"/>
</dbReference>
<feature type="compositionally biased region" description="Low complexity" evidence="6">
    <location>
        <begin position="23"/>
        <end position="43"/>
    </location>
</feature>
<dbReference type="SMART" id="SM00066">
    <property type="entry name" value="GAL4"/>
    <property type="match status" value="1"/>
</dbReference>
<feature type="region of interest" description="Disordered" evidence="6">
    <location>
        <begin position="770"/>
        <end position="812"/>
    </location>
</feature>
<feature type="compositionally biased region" description="Polar residues" evidence="6">
    <location>
        <begin position="146"/>
        <end position="166"/>
    </location>
</feature>
<dbReference type="InterPro" id="IPR007219">
    <property type="entry name" value="XnlR_reg_dom"/>
</dbReference>
<dbReference type="PROSITE" id="PS00463">
    <property type="entry name" value="ZN2_CY6_FUNGAL_1"/>
    <property type="match status" value="1"/>
</dbReference>
<feature type="compositionally biased region" description="Low complexity" evidence="6">
    <location>
        <begin position="995"/>
        <end position="1004"/>
    </location>
</feature>
<evidence type="ECO:0000313" key="9">
    <source>
        <dbReference type="Proteomes" id="UP001194580"/>
    </source>
</evidence>
<feature type="compositionally biased region" description="Low complexity" evidence="6">
    <location>
        <begin position="1040"/>
        <end position="1051"/>
    </location>
</feature>
<dbReference type="InterPro" id="IPR050815">
    <property type="entry name" value="TF_fung"/>
</dbReference>
<dbReference type="SUPFAM" id="SSF57701">
    <property type="entry name" value="Zn2/Cys6 DNA-binding domain"/>
    <property type="match status" value="1"/>
</dbReference>
<feature type="compositionally biased region" description="Basic and acidic residues" evidence="6">
    <location>
        <begin position="1005"/>
        <end position="1015"/>
    </location>
</feature>
<dbReference type="GO" id="GO:0008270">
    <property type="term" value="F:zinc ion binding"/>
    <property type="evidence" value="ECO:0007669"/>
    <property type="project" value="InterPro"/>
</dbReference>
<evidence type="ECO:0000256" key="6">
    <source>
        <dbReference type="SAM" id="MobiDB-lite"/>
    </source>
</evidence>
<dbReference type="GO" id="GO:0005634">
    <property type="term" value="C:nucleus"/>
    <property type="evidence" value="ECO:0007669"/>
    <property type="project" value="UniProtKB-SubCell"/>
</dbReference>
<feature type="compositionally biased region" description="Gly residues" evidence="6">
    <location>
        <begin position="123"/>
        <end position="135"/>
    </location>
</feature>
<feature type="compositionally biased region" description="Basic and acidic residues" evidence="6">
    <location>
        <begin position="776"/>
        <end position="787"/>
    </location>
</feature>
<sequence length="1205" mass="131949">MFYNPGQSHAYPSQDEDDTLWESPVPENNSRPSSPSPAPSKDNSNGKKAPAKRVRISIACVSCRHKKIKCDGQVPCSHCIKSSGKCVYPAATKPVNHQYVETLENRLKSVELHLQELLAKGDGGGGAGRVGGGAGDNADQQHHENTLSTGDSSVSSTAHGSRSTSHFVPLAAKSSSPLSLPVPRRLTGLSSSTIVKSNPTGTAAVDNSSMEVLEILLGNLKVGRDGTATFLPGLMQRQEESYAQARTYSKPGPPGLSPIMDIPVLDWESSELPKPYTLPTTLLSPKAINALIDLYFKSVHTFLPILHKPSFLTLCQEGEFRVPPFLLMAMCAVASCHANEVELEDIARVDSFKSHHVLFDYARSLMDTYLDVPRLSTLQGLLLLTYYQIKSKRAGQYFRVRSYLGLAVHMALDMGLAREFYVHVEELESSSVFDSVLGHSSSSAIAQQRPGNSSDAHKSKDEKARCTVTQQERHLTWLGCYFLDGISSSLAGQDYCVAHGQLETRKLIRAANGTTDTAQAATLIFWFVHLDLVKQRRRISEMYRVLGLSPNSTHDAVIVSSIAESTEMRSIEHALDTWMATLPVHLVYPERKPTSCQNGVFAEPNLPSYYTLYLHRFYYSHELLLYRPLINLASYQGDLSDPKSPLGKCAHAAAMLTEIGETIFQNYRWPWPGCGLFGYHMVQAIEIHVFLMVNYGMTDSQELFYKTMGLLKGFVSLAKLPELEKAILSMEQMVAGYIMNPESVSALRWNNSGTSSSSNNDSSGSVFQRYHQLQQRQEEVVHSEQDAHNNSGNNGVSLSEQSSMERTPTASAYSSLHAMSMSPITPAISHLMQQHLHMDPQQQQRPQISSPLLNNVNNNSAHIYSPLPSNMGYSSLTGAAGALAGNMGGDLLSHHTEQGYGVNAGGGTTLTVDARSQASPISSFLYNMNAPTPMSLYHQSAQDILPYTNYLTSVGSVDDLVDFETMVSPPPESAPSLSSIAPGVILPTPGVRPNQQQQAGAATGAREEQEQEQQHQHQQRVTFLAPPKPPKRVHQQFTGSTNSSSKSSSQRPPVPKKPSRLMSTIGGNTSWISPTTPYPNTDHSPYHEGPSSSYGNSNNSNSDNHGRFMDDSDEMMTDSTPLLVGQPAPPTARGRPLRVLQAQTQLYGLGALQSPLNRDDDEKSTANNQDGSDPTDDFDAEQYAIDIMSDPHLSNKIMHRRPHVL</sequence>
<gene>
    <name evidence="8" type="ORF">BGZ95_009295</name>
</gene>
<feature type="region of interest" description="Disordered" evidence="6">
    <location>
        <begin position="967"/>
        <end position="1134"/>
    </location>
</feature>
<evidence type="ECO:0000256" key="3">
    <source>
        <dbReference type="ARBA" id="ARBA00023015"/>
    </source>
</evidence>
<dbReference type="PANTHER" id="PTHR47338">
    <property type="entry name" value="ZN(II)2CYS6 TRANSCRIPTION FACTOR (EUROFUNG)-RELATED"/>
    <property type="match status" value="1"/>
</dbReference>
<protein>
    <recommendedName>
        <fullName evidence="7">Zn(2)-C6 fungal-type domain-containing protein</fullName>
    </recommendedName>
</protein>
<comment type="caution">
    <text evidence="8">The sequence shown here is derived from an EMBL/GenBank/DDBJ whole genome shotgun (WGS) entry which is preliminary data.</text>
</comment>
<evidence type="ECO:0000256" key="2">
    <source>
        <dbReference type="ARBA" id="ARBA00022723"/>
    </source>
</evidence>
<keyword evidence="2" id="KW-0479">Metal-binding</keyword>
<comment type="subcellular location">
    <subcellularLocation>
        <location evidence="1">Nucleus</location>
    </subcellularLocation>
</comment>
<evidence type="ECO:0000256" key="4">
    <source>
        <dbReference type="ARBA" id="ARBA00023163"/>
    </source>
</evidence>
<dbReference type="GO" id="GO:0000981">
    <property type="term" value="F:DNA-binding transcription factor activity, RNA polymerase II-specific"/>
    <property type="evidence" value="ECO:0007669"/>
    <property type="project" value="InterPro"/>
</dbReference>
<evidence type="ECO:0000313" key="8">
    <source>
        <dbReference type="EMBL" id="KAG0280656.1"/>
    </source>
</evidence>